<reference evidence="8 9" key="1">
    <citation type="submission" date="2024-09" db="EMBL/GenBank/DDBJ databases">
        <title>Genome sequencing and assembly of Phytophthora oleae, isolate VK10A, causative agent of rot of olive drupes.</title>
        <authorList>
            <person name="Conti Taguali S."/>
            <person name="Riolo M."/>
            <person name="La Spada F."/>
            <person name="Cacciola S.O."/>
            <person name="Dionisio G."/>
        </authorList>
    </citation>
    <scope>NUCLEOTIDE SEQUENCE [LARGE SCALE GENOMIC DNA]</scope>
    <source>
        <strain evidence="8 9">VK10A</strain>
    </source>
</reference>
<keyword evidence="3 6" id="KW-0964">Secreted</keyword>
<dbReference type="GO" id="GO:0005576">
    <property type="term" value="C:extracellular region"/>
    <property type="evidence" value="ECO:0007669"/>
    <property type="project" value="UniProtKB-SubCell"/>
</dbReference>
<comment type="subcellular location">
    <subcellularLocation>
        <location evidence="1 6">Secreted</location>
    </subcellularLocation>
</comment>
<evidence type="ECO:0000256" key="1">
    <source>
        <dbReference type="ARBA" id="ARBA00004613"/>
    </source>
</evidence>
<dbReference type="EMBL" id="JBIMZQ010000009">
    <property type="protein sequence ID" value="KAL3669438.1"/>
    <property type="molecule type" value="Genomic_DNA"/>
</dbReference>
<name>A0ABD3FRE7_9STRA</name>
<dbReference type="InterPro" id="IPR002200">
    <property type="entry name" value="Elicitin"/>
</dbReference>
<dbReference type="GO" id="GO:0052040">
    <property type="term" value="P:symbiont-mediated perturbation of host programmed cell death"/>
    <property type="evidence" value="ECO:0007669"/>
    <property type="project" value="UniProtKB-UniRule"/>
</dbReference>
<dbReference type="SUPFAM" id="SSF48647">
    <property type="entry name" value="Fungal elicitin"/>
    <property type="match status" value="1"/>
</dbReference>
<evidence type="ECO:0000256" key="3">
    <source>
        <dbReference type="ARBA" id="ARBA00022525"/>
    </source>
</evidence>
<evidence type="ECO:0000313" key="9">
    <source>
        <dbReference type="Proteomes" id="UP001632037"/>
    </source>
</evidence>
<keyword evidence="5 6" id="KW-1015">Disulfide bond</keyword>
<proteinExistence type="inferred from homology"/>
<dbReference type="Gene3D" id="1.10.239.10">
    <property type="entry name" value="Elicitin domain"/>
    <property type="match status" value="1"/>
</dbReference>
<sequence>MQLLIVLLLLVSTFVVNAENCTVQLIYSALEPLSSDPNFFTCQSDSNYSLLSFSSPSLNQTEGFCTSSACQALLDATLSSGLVPDCDVVLGRHPLNLTQAITVASKCGDTAVEERVVSQEEDHHGVGHTADTVAGVVGHSVPMGALDTILAFLKL</sequence>
<feature type="signal peptide" evidence="7">
    <location>
        <begin position="1"/>
        <end position="18"/>
    </location>
</feature>
<comment type="function">
    <text evidence="6">Induces local and distal defense responses (incompatible hypersensitive reaction) in plants from the solanaceae and cruciferae families. Elicits leaf necrosis and causes the accumulation of pathogenesis-related proteins. Might interact with the lipidic molecules of the plasma membrane.</text>
</comment>
<dbReference type="SMART" id="SM01187">
    <property type="entry name" value="Elicitin"/>
    <property type="match status" value="1"/>
</dbReference>
<accession>A0ABD3FRE7</accession>
<dbReference type="Proteomes" id="UP001632037">
    <property type="component" value="Unassembled WGS sequence"/>
</dbReference>
<dbReference type="InterPro" id="IPR036470">
    <property type="entry name" value="Elicitin_sf"/>
</dbReference>
<evidence type="ECO:0000256" key="4">
    <source>
        <dbReference type="ARBA" id="ARBA00022978"/>
    </source>
</evidence>
<comment type="caution">
    <text evidence="8">The sequence shown here is derived from an EMBL/GenBank/DDBJ whole genome shotgun (WGS) entry which is preliminary data.</text>
</comment>
<dbReference type="AlphaFoldDB" id="A0ABD3FRE7"/>
<evidence type="ECO:0000256" key="2">
    <source>
        <dbReference type="ARBA" id="ARBA00009544"/>
    </source>
</evidence>
<comment type="similarity">
    <text evidence="2 6">Belongs to the elicitin family.</text>
</comment>
<keyword evidence="9" id="KW-1185">Reference proteome</keyword>
<keyword evidence="7" id="KW-0732">Signal</keyword>
<evidence type="ECO:0000313" key="8">
    <source>
        <dbReference type="EMBL" id="KAL3669438.1"/>
    </source>
</evidence>
<keyword evidence="4 6" id="KW-0928">Hypersensitive response elicitation</keyword>
<dbReference type="Pfam" id="PF00964">
    <property type="entry name" value="Elicitin"/>
    <property type="match status" value="1"/>
</dbReference>
<protein>
    <recommendedName>
        <fullName evidence="6">Elicitin</fullName>
    </recommendedName>
</protein>
<evidence type="ECO:0000256" key="6">
    <source>
        <dbReference type="RuleBase" id="RU368111"/>
    </source>
</evidence>
<evidence type="ECO:0000256" key="7">
    <source>
        <dbReference type="SAM" id="SignalP"/>
    </source>
</evidence>
<feature type="chain" id="PRO_5044742324" description="Elicitin" evidence="7">
    <location>
        <begin position="19"/>
        <end position="155"/>
    </location>
</feature>
<evidence type="ECO:0000256" key="5">
    <source>
        <dbReference type="ARBA" id="ARBA00023157"/>
    </source>
</evidence>
<organism evidence="8 9">
    <name type="scientific">Phytophthora oleae</name>
    <dbReference type="NCBI Taxonomy" id="2107226"/>
    <lineage>
        <taxon>Eukaryota</taxon>
        <taxon>Sar</taxon>
        <taxon>Stramenopiles</taxon>
        <taxon>Oomycota</taxon>
        <taxon>Peronosporomycetes</taxon>
        <taxon>Peronosporales</taxon>
        <taxon>Peronosporaceae</taxon>
        <taxon>Phytophthora</taxon>
    </lineage>
</organism>
<gene>
    <name evidence="8" type="ORF">V7S43_005832</name>
</gene>